<name>A0A078KYN9_9GAMM</name>
<organism evidence="1 2">
    <name type="scientific">Legionella massiliensis</name>
    <dbReference type="NCBI Taxonomy" id="1034943"/>
    <lineage>
        <taxon>Bacteria</taxon>
        <taxon>Pseudomonadati</taxon>
        <taxon>Pseudomonadota</taxon>
        <taxon>Gammaproteobacteria</taxon>
        <taxon>Legionellales</taxon>
        <taxon>Legionellaceae</taxon>
        <taxon>Legionella</taxon>
    </lineage>
</organism>
<reference evidence="1 2" key="1">
    <citation type="submission" date="2014-06" db="EMBL/GenBank/DDBJ databases">
        <authorList>
            <person name="Urmite Genomes Urmite Genomes"/>
        </authorList>
    </citation>
    <scope>NUCLEOTIDE SEQUENCE [LARGE SCALE GENOMIC DNA]</scope>
</reference>
<accession>A0A078KYN9</accession>
<keyword evidence="2" id="KW-1185">Reference proteome</keyword>
<proteinExistence type="predicted"/>
<dbReference type="STRING" id="1034943.BN59_01124"/>
<dbReference type="Proteomes" id="UP000044071">
    <property type="component" value="Unassembled WGS sequence"/>
</dbReference>
<evidence type="ECO:0000313" key="1">
    <source>
        <dbReference type="EMBL" id="CDZ76848.1"/>
    </source>
</evidence>
<dbReference type="EMBL" id="CCSB01000001">
    <property type="protein sequence ID" value="CDZ76848.1"/>
    <property type="molecule type" value="Genomic_DNA"/>
</dbReference>
<gene>
    <name evidence="1" type="ORF">BN59_01124</name>
</gene>
<dbReference type="OrthoDB" id="5650108at2"/>
<protein>
    <submittedName>
        <fullName evidence="1">Uncharacterized protein</fullName>
    </submittedName>
</protein>
<sequence>MKEDDFRLKISGLIASSGSNQLFFVNGMKELFAQGLPHLTKSFLLASTIQSVVEQQPEISNENLCDLICELVSFLEDPKECLEITTKLRQTLQLLKIYDEQGIAAYLGINVVIFATNENFFKIFKFRRTANYELYIDPKYNLNTQLEMLQLDAVIPHQSKNCWVIPIADPSSSGEVKLVKIYPAWSTLLLTNSGQIANQFYKGNVSDQSMQTRLDKRRGNTQKTIDNFISGLQSTDKKQKIPDINSHINIIRGEANNNSDQFSVLNLLDSFALLVELGGVLHKKIVSHFNIDAKTLKSKNTILATILVQLFKDAICSNYHDDLKVTLEISGNEVVFSLLATPNQFFSAPSVYDHNTKGVFATPNYISRIQKLINGVDIELILNGRQGITLKTALANIELRADHFGLYPNSLTESATVDRSKIDFKSKILNVDSDNPLEPSLFDQTRGELCALIIKLEIRKEESKKPSAEESTPVLILEQLDSLSSKLKTRSVTPQRKLTNNVEPLSMPLKKGLRRNTATSFFTFTREEPSCALKSNSTSLDSSSDPDLLSNSGTINKVTALINSVVPYLLAPEKLAEYAALTQQPNKPISQLIEILKTIDQQLQENNTNRNYHRKLHELISRLLQIYVDFSEHSQDFFHNAQPKALITGPLIGACTIEPALAFHLLGLSPRGERVWSEYPGASHPVTQRQGIHYKAERSLGTDNGLGTGLEQFIHTFLKEFSPQHWQSMVTPITPLRISNLFKPDHSEIEPQYLNASLSVPGVTLANWLVLKEWTETIASRGGKASLLKAVKQWITKEYYRRDQTVDDMIEEIIKNHLTIDSPNRLRDFAEAPKGADPSDRLRGSFKRILADYGEEKCRLICSFIHHWPELVSGFELFEVAKWIPSFSKLPEYFLNIPPDKINLIVKNEAALENVVNKIYEQLDNFWKLLNTPSALSLALGCYLFGFEDGNGDNFQVEIIKKKIEEKGEPWYIIDEWRIVLIDVGLQAFENQVLIDKSKHRAGIKCILFLLGQIQQSILADNIQLNGSLELLILRCLEAAKIQNDDYTKLQQMELFHPPKSDLGFPLRLPANALSELYISLQQLKSFLESHPKGTWKDYFSLSSPLLAKGYEIARQQYPGSTLKAYLKISKTPLEDILPNKEAFVISISQLRALTHERPHDSSEEKPRNSQSLLSLWKPSSKKTTSTKKTCETYGEALAMCVRRSRIYEKTDMEQALCELLKVFPWNDGILMTYSWLNMIVKIYPQLCFYQLKVANYSLSSQLLECAVAKGNSEVALWLDKNNVLAITDDSRKTIEEMRREDDIKQDMRLHRFESDRSLSLRDQLEVEHITLLAYQSWEEFYEAFKPLEPTIKLAILNSLNWARLPKLSYLEQRQATKIAKLCRFTRVFINGEFQNEDILVQIIKDSEIQELTIANSKSLTMAKLRKILAACQNKLISLTLHNLSNINGCLGNEHSEGLSFPLLIKLEVIKLPVQSIYMTMPRLRELSLSSCDALTTFPIKRKPKFIEIKDCDRLKENTLESEESSLYITSPN</sequence>
<evidence type="ECO:0000313" key="2">
    <source>
        <dbReference type="Proteomes" id="UP000044071"/>
    </source>
</evidence>
<dbReference type="RefSeq" id="WP_043873283.1">
    <property type="nucleotide sequence ID" value="NZ_CCVW01000001.1"/>
</dbReference>